<dbReference type="Pfam" id="PF13276">
    <property type="entry name" value="HTH_21"/>
    <property type="match status" value="1"/>
</dbReference>
<gene>
    <name evidence="3" type="ORF">NS506_03045</name>
</gene>
<dbReference type="InterPro" id="IPR012337">
    <property type="entry name" value="RNaseH-like_sf"/>
</dbReference>
<accession>A0ABC8AS90</accession>
<dbReference type="AlphaFoldDB" id="A0ABC8AS90"/>
<evidence type="ECO:0000313" key="4">
    <source>
        <dbReference type="Proteomes" id="UP000180166"/>
    </source>
</evidence>
<dbReference type="Pfam" id="PF00665">
    <property type="entry name" value="rve"/>
    <property type="match status" value="1"/>
</dbReference>
<dbReference type="NCBIfam" id="NF033516">
    <property type="entry name" value="transpos_IS3"/>
    <property type="match status" value="1"/>
</dbReference>
<dbReference type="InterPro" id="IPR050900">
    <property type="entry name" value="Transposase_IS3/IS150/IS904"/>
</dbReference>
<feature type="domain" description="Integrase catalytic" evidence="2">
    <location>
        <begin position="120"/>
        <end position="282"/>
    </location>
</feature>
<dbReference type="PANTHER" id="PTHR46889:SF4">
    <property type="entry name" value="TRANSPOSASE INSO FOR INSERTION SEQUENCE ELEMENT IS911B-RELATED"/>
    <property type="match status" value="1"/>
</dbReference>
<evidence type="ECO:0000259" key="2">
    <source>
        <dbReference type="PROSITE" id="PS50994"/>
    </source>
</evidence>
<dbReference type="SUPFAM" id="SSF53098">
    <property type="entry name" value="Ribonuclease H-like"/>
    <property type="match status" value="1"/>
</dbReference>
<reference evidence="3 4" key="1">
    <citation type="submission" date="2016-10" db="EMBL/GenBank/DDBJ databases">
        <title>Genome sequence of Nocardia seriolae strain EM150506, isolated from Anguila japonica.</title>
        <authorList>
            <person name="Han H.-J."/>
        </authorList>
    </citation>
    <scope>NUCLEOTIDE SEQUENCE [LARGE SCALE GENOMIC DNA]</scope>
    <source>
        <strain evidence="3 4">EM150506</strain>
    </source>
</reference>
<dbReference type="PANTHER" id="PTHR46889">
    <property type="entry name" value="TRANSPOSASE INSF FOR INSERTION SEQUENCE IS3B-RELATED"/>
    <property type="match status" value="1"/>
</dbReference>
<dbReference type="Gene3D" id="3.30.420.10">
    <property type="entry name" value="Ribonuclease H-like superfamily/Ribonuclease H"/>
    <property type="match status" value="1"/>
</dbReference>
<proteinExistence type="predicted"/>
<name>A0ABC8AS90_9NOCA</name>
<evidence type="ECO:0000313" key="3">
    <source>
        <dbReference type="EMBL" id="APA97101.1"/>
    </source>
</evidence>
<comment type="function">
    <text evidence="1">Involved in the transposition of the insertion sequence.</text>
</comment>
<dbReference type="InterPro" id="IPR001584">
    <property type="entry name" value="Integrase_cat-core"/>
</dbReference>
<sequence length="287" mass="32325">MTYPLVLDLAADDIPVAVTCRVLGFSKQAFYRWRKDPVSQRDWDDAHLINAALDVHADDPESGYRFIADELADLGHQAGENRVARLCSLQGIFSCFAKKPGLTHRPGPPVHDDLVARDFTASRPNQLWLTDISEHRTDEGKLYICAVKDVWSNRIVGYSIDERMTASLAVAAPRNAIALRSPAGTIVHSGRGSQFRSRKFCKLLSNNGLRGSMGRVAACADNAAMESWFALLQRNVLDRKRWATREELRLAMAVWIERTYHRRRRQRGLARLTPIEYETLNQAPLAA</sequence>
<dbReference type="Proteomes" id="UP000180166">
    <property type="component" value="Chromosome"/>
</dbReference>
<organism evidence="3 4">
    <name type="scientific">Nocardia seriolae</name>
    <dbReference type="NCBI Taxonomy" id="37332"/>
    <lineage>
        <taxon>Bacteria</taxon>
        <taxon>Bacillati</taxon>
        <taxon>Actinomycetota</taxon>
        <taxon>Actinomycetes</taxon>
        <taxon>Mycobacteriales</taxon>
        <taxon>Nocardiaceae</taxon>
        <taxon>Nocardia</taxon>
    </lineage>
</organism>
<dbReference type="KEGG" id="nsr:NS506_03045"/>
<evidence type="ECO:0000256" key="1">
    <source>
        <dbReference type="ARBA" id="ARBA00002286"/>
    </source>
</evidence>
<dbReference type="EMBL" id="CP017839">
    <property type="protein sequence ID" value="APA97101.1"/>
    <property type="molecule type" value="Genomic_DNA"/>
</dbReference>
<dbReference type="InterPro" id="IPR036397">
    <property type="entry name" value="RNaseH_sf"/>
</dbReference>
<dbReference type="PROSITE" id="PS50994">
    <property type="entry name" value="INTEGRASE"/>
    <property type="match status" value="1"/>
</dbReference>
<dbReference type="InterPro" id="IPR048020">
    <property type="entry name" value="Transpos_IS3"/>
</dbReference>
<dbReference type="InterPro" id="IPR025948">
    <property type="entry name" value="HTH-like_dom"/>
</dbReference>
<protein>
    <submittedName>
        <fullName evidence="3">Transposase InsK for insertion sequence element IS150</fullName>
    </submittedName>
</protein>